<organism evidence="6 7">
    <name type="scientific">Streptomyces nondiastaticus</name>
    <dbReference type="NCBI Taxonomy" id="3154512"/>
    <lineage>
        <taxon>Bacteria</taxon>
        <taxon>Bacillati</taxon>
        <taxon>Actinomycetota</taxon>
        <taxon>Actinomycetes</taxon>
        <taxon>Kitasatosporales</taxon>
        <taxon>Streptomycetaceae</taxon>
        <taxon>Streptomyces</taxon>
    </lineage>
</organism>
<comment type="caution">
    <text evidence="6">The sequence shown here is derived from an EMBL/GenBank/DDBJ whole genome shotgun (WGS) entry which is preliminary data.</text>
</comment>
<dbReference type="InterPro" id="IPR036271">
    <property type="entry name" value="Tet_transcr_reg_TetR-rel_C_sf"/>
</dbReference>
<evidence type="ECO:0000256" key="3">
    <source>
        <dbReference type="ARBA" id="ARBA00023163"/>
    </source>
</evidence>
<feature type="domain" description="HTH tetR-type" evidence="5">
    <location>
        <begin position="13"/>
        <end position="73"/>
    </location>
</feature>
<name>A0ABW6U016_9ACTN</name>
<proteinExistence type="predicted"/>
<protein>
    <submittedName>
        <fullName evidence="6">TetR/AcrR family transcriptional regulator</fullName>
    </submittedName>
</protein>
<dbReference type="InterPro" id="IPR009057">
    <property type="entry name" value="Homeodomain-like_sf"/>
</dbReference>
<dbReference type="PANTHER" id="PTHR30055">
    <property type="entry name" value="HTH-TYPE TRANSCRIPTIONAL REGULATOR RUTR"/>
    <property type="match status" value="1"/>
</dbReference>
<reference evidence="6 7" key="1">
    <citation type="submission" date="2024-10" db="EMBL/GenBank/DDBJ databases">
        <title>The Natural Products Discovery Center: Release of the First 8490 Sequenced Strains for Exploring Actinobacteria Biosynthetic Diversity.</title>
        <authorList>
            <person name="Kalkreuter E."/>
            <person name="Kautsar S.A."/>
            <person name="Yang D."/>
            <person name="Bader C.D."/>
            <person name="Teijaro C.N."/>
            <person name="Fluegel L."/>
            <person name="Davis C.M."/>
            <person name="Simpson J.R."/>
            <person name="Lauterbach L."/>
            <person name="Steele A.D."/>
            <person name="Gui C."/>
            <person name="Meng S."/>
            <person name="Li G."/>
            <person name="Viehrig K."/>
            <person name="Ye F."/>
            <person name="Su P."/>
            <person name="Kiefer A.F."/>
            <person name="Nichols A."/>
            <person name="Cepeda A.J."/>
            <person name="Yan W."/>
            <person name="Fan B."/>
            <person name="Jiang Y."/>
            <person name="Adhikari A."/>
            <person name="Zheng C.-J."/>
            <person name="Schuster L."/>
            <person name="Cowan T.M."/>
            <person name="Smanski M.J."/>
            <person name="Chevrette M.G."/>
            <person name="De Carvalho L.P.S."/>
            <person name="Shen B."/>
        </authorList>
    </citation>
    <scope>NUCLEOTIDE SEQUENCE [LARGE SCALE GENOMIC DNA]</scope>
    <source>
        <strain evidence="6 7">NPDC001650</strain>
    </source>
</reference>
<dbReference type="RefSeq" id="WP_364900727.1">
    <property type="nucleotide sequence ID" value="NZ_JBFAUC010000043.1"/>
</dbReference>
<dbReference type="SUPFAM" id="SSF46689">
    <property type="entry name" value="Homeodomain-like"/>
    <property type="match status" value="1"/>
</dbReference>
<dbReference type="Gene3D" id="1.10.357.10">
    <property type="entry name" value="Tetracycline Repressor, domain 2"/>
    <property type="match status" value="1"/>
</dbReference>
<dbReference type="Pfam" id="PF00440">
    <property type="entry name" value="TetR_N"/>
    <property type="match status" value="1"/>
</dbReference>
<dbReference type="PROSITE" id="PS50977">
    <property type="entry name" value="HTH_TETR_2"/>
    <property type="match status" value="1"/>
</dbReference>
<dbReference type="EMBL" id="JBIAUT010000006">
    <property type="protein sequence ID" value="MFF4218178.1"/>
    <property type="molecule type" value="Genomic_DNA"/>
</dbReference>
<keyword evidence="2 4" id="KW-0238">DNA-binding</keyword>
<keyword evidence="7" id="KW-1185">Reference proteome</keyword>
<evidence type="ECO:0000313" key="6">
    <source>
        <dbReference type="EMBL" id="MFF4218178.1"/>
    </source>
</evidence>
<dbReference type="SUPFAM" id="SSF48498">
    <property type="entry name" value="Tetracyclin repressor-like, C-terminal domain"/>
    <property type="match status" value="1"/>
</dbReference>
<accession>A0ABW6U016</accession>
<evidence type="ECO:0000256" key="1">
    <source>
        <dbReference type="ARBA" id="ARBA00023015"/>
    </source>
</evidence>
<feature type="DNA-binding region" description="H-T-H motif" evidence="4">
    <location>
        <begin position="36"/>
        <end position="55"/>
    </location>
</feature>
<dbReference type="Gene3D" id="1.10.10.60">
    <property type="entry name" value="Homeodomain-like"/>
    <property type="match status" value="1"/>
</dbReference>
<dbReference type="InterPro" id="IPR050109">
    <property type="entry name" value="HTH-type_TetR-like_transc_reg"/>
</dbReference>
<evidence type="ECO:0000313" key="7">
    <source>
        <dbReference type="Proteomes" id="UP001602123"/>
    </source>
</evidence>
<dbReference type="InterPro" id="IPR001647">
    <property type="entry name" value="HTH_TetR"/>
</dbReference>
<evidence type="ECO:0000256" key="2">
    <source>
        <dbReference type="ARBA" id="ARBA00023125"/>
    </source>
</evidence>
<keyword evidence="1" id="KW-0805">Transcription regulation</keyword>
<dbReference type="Pfam" id="PF13305">
    <property type="entry name" value="TetR_C_33"/>
    <property type="match status" value="1"/>
</dbReference>
<evidence type="ECO:0000259" key="5">
    <source>
        <dbReference type="PROSITE" id="PS50977"/>
    </source>
</evidence>
<evidence type="ECO:0000256" key="4">
    <source>
        <dbReference type="PROSITE-ProRule" id="PRU00335"/>
    </source>
</evidence>
<dbReference type="PANTHER" id="PTHR30055:SF239">
    <property type="entry name" value="TRANSCRIPTIONAL REGULATORY PROTEIN"/>
    <property type="match status" value="1"/>
</dbReference>
<gene>
    <name evidence="6" type="ORF">ACFYZM_18115</name>
</gene>
<dbReference type="InterPro" id="IPR025996">
    <property type="entry name" value="MT1864/Rv1816-like_C"/>
</dbReference>
<dbReference type="Proteomes" id="UP001602123">
    <property type="component" value="Unassembled WGS sequence"/>
</dbReference>
<dbReference type="PRINTS" id="PR00455">
    <property type="entry name" value="HTHTETR"/>
</dbReference>
<sequence length="191" mass="20645">MSTHQQPVRTPRTPRAAQIAAAARDLLEERGRDELTMRALAERLGIRAPSLYKHFRNKEAVEAALVEDALAEMGAALHAALREVPAAGRVPALLAAYRRHALAHPGLYRLATTGPLPRAALPGGLEEWAGSPFFLATDEPHLAQALWSYAHGMVLLELDHRYPDGSDLDLTWQAGARAFTAPGGRSAPDVP</sequence>
<keyword evidence="3" id="KW-0804">Transcription</keyword>